<gene>
    <name evidence="1" type="ORF">N5P18_01790</name>
</gene>
<evidence type="ECO:0000313" key="1">
    <source>
        <dbReference type="EMBL" id="WWF05628.1"/>
    </source>
</evidence>
<dbReference type="EMBL" id="CP104874">
    <property type="protein sequence ID" value="WWF05628.1"/>
    <property type="molecule type" value="Genomic_DNA"/>
</dbReference>
<accession>A0ABZ2FHG2</accession>
<protein>
    <recommendedName>
        <fullName evidence="3">Camelysin metallo-endopeptidase</fullName>
    </recommendedName>
</protein>
<dbReference type="Proteomes" id="UP001381003">
    <property type="component" value="Chromosome"/>
</dbReference>
<proteinExistence type="predicted"/>
<reference evidence="1 2" key="1">
    <citation type="submission" date="2022-09" db="EMBL/GenBank/DDBJ databases">
        <title>Complete genome sequence of Janibacter terrae strain COS04-44, PCL-degrading bacteria isolated from oil spilled coast.</title>
        <authorList>
            <person name="Park H."/>
            <person name="Kim J.Y."/>
            <person name="An S.H."/>
            <person name="Lee C.M."/>
            <person name="Weon H.-Y."/>
        </authorList>
    </citation>
    <scope>NUCLEOTIDE SEQUENCE [LARGE SCALE GENOMIC DNA]</scope>
    <source>
        <strain evidence="1 2">COS04-44</strain>
    </source>
</reference>
<name>A0ABZ2FHG2_9MICO</name>
<evidence type="ECO:0000313" key="2">
    <source>
        <dbReference type="Proteomes" id="UP001381003"/>
    </source>
</evidence>
<dbReference type="RefSeq" id="WP_338538490.1">
    <property type="nucleotide sequence ID" value="NZ_CP104874.1"/>
</dbReference>
<organism evidence="1 2">
    <name type="scientific">Janibacter terrae</name>
    <dbReference type="NCBI Taxonomy" id="103817"/>
    <lineage>
        <taxon>Bacteria</taxon>
        <taxon>Bacillati</taxon>
        <taxon>Actinomycetota</taxon>
        <taxon>Actinomycetes</taxon>
        <taxon>Micrococcales</taxon>
        <taxon>Intrasporangiaceae</taxon>
        <taxon>Janibacter</taxon>
    </lineage>
</organism>
<evidence type="ECO:0008006" key="3">
    <source>
        <dbReference type="Google" id="ProtNLM"/>
    </source>
</evidence>
<keyword evidence="2" id="KW-1185">Reference proteome</keyword>
<sequence>MRKPSMKTTKITAALATPVAVLVAGGMVWQASYAAFSGQTRNSGNEWSTGSVALTDDDNGSARFVADNMVPGATETKCITVKATASVPGRVKGYAVNAKLDSLSLAKSVKFTVNSGTGGSFAGCEGFTPQGLPLMEDVSLQDLATINSYDNGKGGWDVTEGTQSRTYQITWKFDTTGLTQAEIDSLQGDVVGVDFQWELQSV</sequence>